<gene>
    <name evidence="3" type="primary">LOC106473686</name>
</gene>
<feature type="non-terminal residue" evidence="3">
    <location>
        <position position="1"/>
    </location>
</feature>
<dbReference type="InterPro" id="IPR000008">
    <property type="entry name" value="C2_dom"/>
</dbReference>
<evidence type="ECO:0000313" key="3">
    <source>
        <dbReference type="RefSeq" id="XP_013789819.1"/>
    </source>
</evidence>
<proteinExistence type="predicted"/>
<dbReference type="PROSITE" id="PS50004">
    <property type="entry name" value="C2"/>
    <property type="match status" value="1"/>
</dbReference>
<dbReference type="RefSeq" id="XP_013789819.1">
    <property type="nucleotide sequence ID" value="XM_013934365.2"/>
</dbReference>
<organism evidence="2 3">
    <name type="scientific">Limulus polyphemus</name>
    <name type="common">Atlantic horseshoe crab</name>
    <dbReference type="NCBI Taxonomy" id="6850"/>
    <lineage>
        <taxon>Eukaryota</taxon>
        <taxon>Metazoa</taxon>
        <taxon>Ecdysozoa</taxon>
        <taxon>Arthropoda</taxon>
        <taxon>Chelicerata</taxon>
        <taxon>Merostomata</taxon>
        <taxon>Xiphosura</taxon>
        <taxon>Limulidae</taxon>
        <taxon>Limulus</taxon>
    </lineage>
</organism>
<dbReference type="InterPro" id="IPR039725">
    <property type="entry name" value="CC2D1A/B"/>
</dbReference>
<dbReference type="CDD" id="cd08690">
    <property type="entry name" value="C2_Freud-1"/>
    <property type="match status" value="1"/>
</dbReference>
<sequence length="217" mass="25036">MCLRNKDHFLKLGDVASASKFETQAQHTRKDLDVIQTMWKRLDPLPRFHYETRIFSIIQCNTDLADNDLEVDVIRGVNLPGKPDDLDSYVKVELPFPSDNPQRAKSHTLRGTNNPEYKESFKFEINRKSRALARVFKRHSLKVEVWSKGGFLRSDAQIGTVSVKLVDLEKVCTLHESYDLMDGRKACGGKLELKVRIRDPLLAKQVEEVKDRWLVID</sequence>
<feature type="domain" description="C2" evidence="1">
    <location>
        <begin position="49"/>
        <end position="178"/>
    </location>
</feature>
<protein>
    <submittedName>
        <fullName evidence="3">Coiled-coil and C2 domain-containing protein 1-like</fullName>
    </submittedName>
</protein>
<accession>A0ABM1BW47</accession>
<name>A0ABM1BW47_LIMPO</name>
<dbReference type="Proteomes" id="UP000694941">
    <property type="component" value="Unplaced"/>
</dbReference>
<dbReference type="PANTHER" id="PTHR13076:SF9">
    <property type="entry name" value="COILED-COIL AND C2 DOMAIN-CONTAINING PROTEIN 1-LIKE"/>
    <property type="match status" value="1"/>
</dbReference>
<dbReference type="InterPro" id="IPR035892">
    <property type="entry name" value="C2_domain_sf"/>
</dbReference>
<reference evidence="3" key="1">
    <citation type="submission" date="2025-08" db="UniProtKB">
        <authorList>
            <consortium name="RefSeq"/>
        </authorList>
    </citation>
    <scope>IDENTIFICATION</scope>
    <source>
        <tissue evidence="3">Muscle</tissue>
    </source>
</reference>
<dbReference type="InterPro" id="IPR037772">
    <property type="entry name" value="C2_Freud"/>
</dbReference>
<dbReference type="SMART" id="SM00239">
    <property type="entry name" value="C2"/>
    <property type="match status" value="1"/>
</dbReference>
<dbReference type="Gene3D" id="2.60.40.150">
    <property type="entry name" value="C2 domain"/>
    <property type="match status" value="1"/>
</dbReference>
<evidence type="ECO:0000259" key="1">
    <source>
        <dbReference type="PROSITE" id="PS50004"/>
    </source>
</evidence>
<keyword evidence="2" id="KW-1185">Reference proteome</keyword>
<dbReference type="GeneID" id="106473686"/>
<dbReference type="Pfam" id="PF00168">
    <property type="entry name" value="C2"/>
    <property type="match status" value="1"/>
</dbReference>
<dbReference type="SUPFAM" id="SSF49562">
    <property type="entry name" value="C2 domain (Calcium/lipid-binding domain, CaLB)"/>
    <property type="match status" value="1"/>
</dbReference>
<evidence type="ECO:0000313" key="2">
    <source>
        <dbReference type="Proteomes" id="UP000694941"/>
    </source>
</evidence>
<dbReference type="PANTHER" id="PTHR13076">
    <property type="entry name" value="COILED-COIL AND C2 DOMAIN-CONTAINING PROTEIN 1-LIKE"/>
    <property type="match status" value="1"/>
</dbReference>